<evidence type="ECO:0000256" key="1">
    <source>
        <dbReference type="SAM" id="Coils"/>
    </source>
</evidence>
<proteinExistence type="predicted"/>
<feature type="coiled-coil region" evidence="1">
    <location>
        <begin position="118"/>
        <end position="217"/>
    </location>
</feature>
<evidence type="ECO:0000313" key="3">
    <source>
        <dbReference type="Proteomes" id="UP000515847"/>
    </source>
</evidence>
<sequence length="221" mass="25854">MGCGGRGWGGFPLFGCGGGMFFPEPGRYRRNEEFEDRSSDYRLIKKELQKMYASGMITSGMYDEYLEQLKKGRFTLDDLWELRQSLKERVSSSRDSKVSREDKSVLFENKKMELHKAREETLLILQNLRNAQAELRKKMEQEELLAKEMISTDERAARAHLEKRQDFAEQAADIEVKIQEIHKTLEQLKELETKLETKIAEQKVAAQRQRLNELEDMVNNL</sequence>
<dbReference type="AlphaFoldDB" id="A0A7G6E3Y4"/>
<accession>A0A7G6E3Y4</accession>
<protein>
    <submittedName>
        <fullName evidence="2">Uncharacterized protein</fullName>
    </submittedName>
</protein>
<dbReference type="KEGG" id="tfr:BR63_10995"/>
<reference evidence="2 3" key="1">
    <citation type="journal article" date="2019" name="Front. Microbiol.">
        <title>Thermoanaerosceptrum fracticalcis gen. nov. sp. nov., a Novel Fumarate-Fermenting Microorganism From a Deep Fractured Carbonate Aquifer of the US Great Basin.</title>
        <authorList>
            <person name="Hamilton-Brehm S.D."/>
            <person name="Stewart L.E."/>
            <person name="Zavarin M."/>
            <person name="Caldwell M."/>
            <person name="Lawson P.A."/>
            <person name="Onstott T.C."/>
            <person name="Grzymski J."/>
            <person name="Neveux I."/>
            <person name="Lollar B.S."/>
            <person name="Russell C.E."/>
            <person name="Moser D.P."/>
        </authorList>
    </citation>
    <scope>NUCLEOTIDE SEQUENCE [LARGE SCALE GENOMIC DNA]</scope>
    <source>
        <strain evidence="2 3">DRI-13</strain>
    </source>
</reference>
<dbReference type="Proteomes" id="UP000515847">
    <property type="component" value="Chromosome"/>
</dbReference>
<name>A0A7G6E3Y4_THEFR</name>
<dbReference type="RefSeq" id="WP_034420171.1">
    <property type="nucleotide sequence ID" value="NZ_CP045798.1"/>
</dbReference>
<dbReference type="EMBL" id="CP045798">
    <property type="protein sequence ID" value="QNB46788.1"/>
    <property type="molecule type" value="Genomic_DNA"/>
</dbReference>
<keyword evidence="3" id="KW-1185">Reference proteome</keyword>
<evidence type="ECO:0000313" key="2">
    <source>
        <dbReference type="EMBL" id="QNB46788.1"/>
    </source>
</evidence>
<organism evidence="2 3">
    <name type="scientific">Thermanaerosceptrum fracticalcis</name>
    <dbReference type="NCBI Taxonomy" id="1712410"/>
    <lineage>
        <taxon>Bacteria</taxon>
        <taxon>Bacillati</taxon>
        <taxon>Bacillota</taxon>
        <taxon>Clostridia</taxon>
        <taxon>Eubacteriales</taxon>
        <taxon>Peptococcaceae</taxon>
        <taxon>Thermanaerosceptrum</taxon>
    </lineage>
</organism>
<gene>
    <name evidence="2" type="ORF">BR63_10995</name>
</gene>
<keyword evidence="1" id="KW-0175">Coiled coil</keyword>